<dbReference type="Pfam" id="PF00550">
    <property type="entry name" value="PP-binding"/>
    <property type="match status" value="1"/>
</dbReference>
<dbReference type="Gene3D" id="3.40.50.980">
    <property type="match status" value="2"/>
</dbReference>
<dbReference type="Pfam" id="PF07993">
    <property type="entry name" value="NAD_binding_4"/>
    <property type="match status" value="1"/>
</dbReference>
<dbReference type="eggNOG" id="KOG1178">
    <property type="taxonomic scope" value="Eukaryota"/>
</dbReference>
<comment type="caution">
    <text evidence="6">The sequence shown here is derived from an EMBL/GenBank/DDBJ whole genome shotgun (WGS) entry which is preliminary data.</text>
</comment>
<dbReference type="PANTHER" id="PTHR44845">
    <property type="entry name" value="CARRIER DOMAIN-CONTAINING PROTEIN"/>
    <property type="match status" value="1"/>
</dbReference>
<evidence type="ECO:0000256" key="4">
    <source>
        <dbReference type="ARBA" id="ARBA00029454"/>
    </source>
</evidence>
<evidence type="ECO:0000313" key="7">
    <source>
        <dbReference type="Proteomes" id="UP000030151"/>
    </source>
</evidence>
<evidence type="ECO:0000259" key="5">
    <source>
        <dbReference type="PROSITE" id="PS50075"/>
    </source>
</evidence>
<dbReference type="Pfam" id="PF00501">
    <property type="entry name" value="AMP-binding"/>
    <property type="match status" value="1"/>
</dbReference>
<keyword evidence="1" id="KW-0596">Phosphopantetheine</keyword>
<reference evidence="6 7" key="1">
    <citation type="submission" date="2014-02" db="EMBL/GenBank/DDBJ databases">
        <title>The genome sequence of the entomopathogenic fungus Metarhizium robertsii ARSEF 2575.</title>
        <authorList>
            <person name="Giuliano Garisto Donzelli B."/>
            <person name="Roe B.A."/>
            <person name="Macmil S.L."/>
            <person name="Krasnoff S.B."/>
            <person name="Gibson D.M."/>
        </authorList>
    </citation>
    <scope>NUCLEOTIDE SEQUENCE [LARGE SCALE GENOMIC DNA]</scope>
    <source>
        <strain evidence="6 7">ARSEF 2575</strain>
    </source>
</reference>
<dbReference type="GO" id="GO:0016874">
    <property type="term" value="F:ligase activity"/>
    <property type="evidence" value="ECO:0007669"/>
    <property type="project" value="UniProtKB-KW"/>
</dbReference>
<dbReference type="InterPro" id="IPR000873">
    <property type="entry name" value="AMP-dep_synth/lig_dom"/>
</dbReference>
<dbReference type="InterPro" id="IPR013120">
    <property type="entry name" value="FAR_NAD-bd"/>
</dbReference>
<dbReference type="NCBIfam" id="TIGR01746">
    <property type="entry name" value="Thioester-redct"/>
    <property type="match status" value="1"/>
</dbReference>
<dbReference type="Gene3D" id="1.10.1200.10">
    <property type="entry name" value="ACP-like"/>
    <property type="match status" value="1"/>
</dbReference>
<dbReference type="PANTHER" id="PTHR44845:SF6">
    <property type="entry name" value="BETA-ALANINE-ACTIVATING ENZYME"/>
    <property type="match status" value="1"/>
</dbReference>
<evidence type="ECO:0000313" key="6">
    <source>
        <dbReference type="EMBL" id="EXU98644.1"/>
    </source>
</evidence>
<dbReference type="SUPFAM" id="SSF56801">
    <property type="entry name" value="Acetyl-CoA synthetase-like"/>
    <property type="match status" value="1"/>
</dbReference>
<dbReference type="Gene3D" id="3.30.300.30">
    <property type="match status" value="1"/>
</dbReference>
<sequence>MDFTSHISDHDIACLLSRNVVCHGNRNAIIDGSLSITYQQLDLKAKEISLSLIQQGVAYEDPVGILTAFGLPHLIAQVGVIYAGATCVPLDTERSDAELAAQLHVAHVNFLVVDDMHHDRQLSAEKVVLIRDPNIELLRDKTQDIPKPLQPTFRSHILFTSGTTGTPKGVQIPAAGIVRIARDPLCKAVSGEDTVGYLNNPCFDVSLIDIRCSLVNGTTIVVMDRRELLSPGLFARSLKRQQVTFAFLPTALFHMVALACPTAFSEMKTLIVGGEGLSIEPCKAVLKHGPPRRLINGYGPTECTILACGHQITWKDVQDAASGYLPIGRPLWKTVAHVFDDSLRPVTGNNQGELYLGGAGLSMGYLEALDAQRTGFVTVPGLGPGGEPSRLYRTKDAVCRDDAGNLVWVGRMDREVKMRGYRIPLDVIESEIVCTGLVSSVVAAKVNLPDANMSLLVACVTYLPSRGGSVSPCLLARCQARLPKYMVPQLVEFGAMPMTRHGKIDRKRVHEILVDRLLRRLSEESSIQVMKSDQSMSSEAKLRSLWSQILVTVPRHDIQPETDFFGIGATSLHVASLIHGVHNVFGVDILARTVYECSTLRGLADMIQQERHHGPAYQAKEIQDNLLMDAATLWRNIPIPQVEPVDWLSAGEGRVFLTGATGFVGAFMLLELLRMPQVHRVRCLVRADRLETAYSKLFRNLDKYRLAQLEEDLRAKIEVIPGDFSQARLGLTESSFQELAEWASVVFHLGAQVNYNEPYAATRTANVLGTLNLLRLAATGKPKAFHYTSTISAFGPTGLMKNRPNLIDEDWPLAPYVENAILYEMGYGQSQWVADELVSTLMRRGFPTAIYRCGFVLCHGESGIGNVDDFASRLLTDCTRLGIFPLLPNQREELVTVDYVASAMRLISTSNDNLGRAYHLVPDLDSSIDMNTLFRLVGKAANVTMTGLGYHDWLDRIRTAVENASELRLKPLLPMLEEKVLGERTRIELYEGMARFKRENTVDALQKTGCNGFLREAAVNEKDLQAYVRFLQSQD</sequence>
<dbReference type="InterPro" id="IPR045851">
    <property type="entry name" value="AMP-bd_C_sf"/>
</dbReference>
<organism evidence="6 7">
    <name type="scientific">Metarhizium robertsii</name>
    <dbReference type="NCBI Taxonomy" id="568076"/>
    <lineage>
        <taxon>Eukaryota</taxon>
        <taxon>Fungi</taxon>
        <taxon>Dikarya</taxon>
        <taxon>Ascomycota</taxon>
        <taxon>Pezizomycotina</taxon>
        <taxon>Sordariomycetes</taxon>
        <taxon>Hypocreomycetidae</taxon>
        <taxon>Hypocreales</taxon>
        <taxon>Clavicipitaceae</taxon>
        <taxon>Metarhizium</taxon>
    </lineage>
</organism>
<dbReference type="InterPro" id="IPR020806">
    <property type="entry name" value="PKS_PP-bd"/>
</dbReference>
<proteinExistence type="inferred from homology"/>
<dbReference type="AlphaFoldDB" id="A0A014P799"/>
<keyword evidence="3" id="KW-0436">Ligase</keyword>
<dbReference type="Proteomes" id="UP000030151">
    <property type="component" value="Unassembled WGS sequence"/>
</dbReference>
<feature type="domain" description="Carrier" evidence="5">
    <location>
        <begin position="533"/>
        <end position="611"/>
    </location>
</feature>
<dbReference type="CDD" id="cd05235">
    <property type="entry name" value="SDR_e1"/>
    <property type="match status" value="1"/>
</dbReference>
<accession>A0A014P799</accession>
<comment type="similarity">
    <text evidence="4">Belongs to the NRP synthetase family.</text>
</comment>
<dbReference type="SUPFAM" id="SSF51735">
    <property type="entry name" value="NAD(P)-binding Rossmann-fold domains"/>
    <property type="match status" value="1"/>
</dbReference>
<dbReference type="InterPro" id="IPR009081">
    <property type="entry name" value="PP-bd_ACP"/>
</dbReference>
<keyword evidence="2" id="KW-0597">Phosphoprotein</keyword>
<evidence type="ECO:0000256" key="2">
    <source>
        <dbReference type="ARBA" id="ARBA00022553"/>
    </source>
</evidence>
<dbReference type="OrthoDB" id="408177at2759"/>
<dbReference type="InterPro" id="IPR036291">
    <property type="entry name" value="NAD(P)-bd_dom_sf"/>
</dbReference>
<dbReference type="PROSITE" id="PS50075">
    <property type="entry name" value="CARRIER"/>
    <property type="match status" value="1"/>
</dbReference>
<name>A0A014P799_9HYPO</name>
<gene>
    <name evidence="6" type="ORF">X797_008358</name>
</gene>
<dbReference type="Gene3D" id="2.30.38.10">
    <property type="entry name" value="Luciferase, Domain 3"/>
    <property type="match status" value="1"/>
</dbReference>
<dbReference type="HOGENOM" id="CLU_000022_2_17_1"/>
<protein>
    <submittedName>
        <fullName evidence="6">AMP-binding enzyme</fullName>
    </submittedName>
</protein>
<dbReference type="InterPro" id="IPR010080">
    <property type="entry name" value="Thioester_reductase-like_dom"/>
</dbReference>
<dbReference type="SMART" id="SM00823">
    <property type="entry name" value="PKS_PP"/>
    <property type="match status" value="1"/>
</dbReference>
<evidence type="ECO:0000256" key="3">
    <source>
        <dbReference type="ARBA" id="ARBA00022598"/>
    </source>
</evidence>
<evidence type="ECO:0000256" key="1">
    <source>
        <dbReference type="ARBA" id="ARBA00022450"/>
    </source>
</evidence>
<dbReference type="GO" id="GO:0031177">
    <property type="term" value="F:phosphopantetheine binding"/>
    <property type="evidence" value="ECO:0007669"/>
    <property type="project" value="InterPro"/>
</dbReference>
<dbReference type="InterPro" id="IPR020845">
    <property type="entry name" value="AMP-binding_CS"/>
</dbReference>
<dbReference type="PROSITE" id="PS00455">
    <property type="entry name" value="AMP_BINDING"/>
    <property type="match status" value="1"/>
</dbReference>
<dbReference type="SUPFAM" id="SSF47336">
    <property type="entry name" value="ACP-like"/>
    <property type="match status" value="1"/>
</dbReference>
<dbReference type="EMBL" id="JELW01000025">
    <property type="protein sequence ID" value="EXU98644.1"/>
    <property type="molecule type" value="Genomic_DNA"/>
</dbReference>
<dbReference type="InterPro" id="IPR036736">
    <property type="entry name" value="ACP-like_sf"/>
</dbReference>
<dbReference type="Gene3D" id="3.40.50.720">
    <property type="entry name" value="NAD(P)-binding Rossmann-like Domain"/>
    <property type="match status" value="1"/>
</dbReference>